<reference evidence="3 4" key="1">
    <citation type="submission" date="2016-04" db="EMBL/GenBank/DDBJ databases">
        <title>A degradative enzymes factory behind the ericoid mycorrhizal symbiosis.</title>
        <authorList>
            <consortium name="DOE Joint Genome Institute"/>
            <person name="Martino E."/>
            <person name="Morin E."/>
            <person name="Grelet G."/>
            <person name="Kuo A."/>
            <person name="Kohler A."/>
            <person name="Daghino S."/>
            <person name="Barry K."/>
            <person name="Choi C."/>
            <person name="Cichocki N."/>
            <person name="Clum A."/>
            <person name="Copeland A."/>
            <person name="Hainaut M."/>
            <person name="Haridas S."/>
            <person name="Labutti K."/>
            <person name="Lindquist E."/>
            <person name="Lipzen A."/>
            <person name="Khouja H.-R."/>
            <person name="Murat C."/>
            <person name="Ohm R."/>
            <person name="Olson A."/>
            <person name="Spatafora J."/>
            <person name="Veneault-Fourrey C."/>
            <person name="Henrissat B."/>
            <person name="Grigoriev I."/>
            <person name="Martin F."/>
            <person name="Perotto S."/>
        </authorList>
    </citation>
    <scope>NUCLEOTIDE SEQUENCE [LARGE SCALE GENOMIC DNA]</scope>
    <source>
        <strain evidence="3 4">E</strain>
    </source>
</reference>
<feature type="region of interest" description="Disordered" evidence="1">
    <location>
        <begin position="258"/>
        <end position="296"/>
    </location>
</feature>
<accession>A0A2J6SIV8</accession>
<sequence>MTKDGAVFVKGKIKGEVNFPPFERLDEETIREVEKFQVHPLGKIQEYSRHIPYNSEKKSFLEKTGRESFEVFQYTFKVPGDEKDYIVMWDYNIGLVRITPFFKCCKYSKTTPAKMLNLNPGLKEITHSITGGALAAQGYWMPYSCALAVCTTFCAHIAPALIPIFGPTFPSQCVSPEAPEHGRMIIDPQLVNDATAEAENYRLQYSTFSPKPSSARESYSPSRSIRSDRIPEPLSMRSTPPHLGRRLRLKRAFGDSASPYTLTETDMDTNGSETSSGDGGGYFHSPVTPGSTNSAGQVPSWQTHNMLSHSADSSINTSPAFKCGSGGAGPNPILSAIPRSSGLVDMPIASWRGKRRVEEVDADDEYDGEESASVTDEKGSLDEKVGGSDKEMEDVSAGRVGAGGGAAEKKAAWLLMRLSVKDGETACGAEMQEKEGDGPRIKRRRATSM</sequence>
<dbReference type="GO" id="GO:0030907">
    <property type="term" value="C:MBF transcription complex"/>
    <property type="evidence" value="ECO:0007669"/>
    <property type="project" value="TreeGrafter"/>
</dbReference>
<protein>
    <recommendedName>
        <fullName evidence="2">HTH APSES-type domain-containing protein</fullName>
    </recommendedName>
</protein>
<dbReference type="EMBL" id="KZ613913">
    <property type="protein sequence ID" value="PMD50712.1"/>
    <property type="molecule type" value="Genomic_DNA"/>
</dbReference>
<feature type="region of interest" description="Disordered" evidence="1">
    <location>
        <begin position="427"/>
        <end position="449"/>
    </location>
</feature>
<dbReference type="RefSeq" id="XP_024727616.1">
    <property type="nucleotide sequence ID" value="XM_024876251.1"/>
</dbReference>
<name>A0A2J6SIV8_9HELO</name>
<dbReference type="GO" id="GO:0003677">
    <property type="term" value="F:DNA binding"/>
    <property type="evidence" value="ECO:0007669"/>
    <property type="project" value="InterPro"/>
</dbReference>
<evidence type="ECO:0000259" key="2">
    <source>
        <dbReference type="PROSITE" id="PS51299"/>
    </source>
</evidence>
<dbReference type="Gene3D" id="3.10.260.10">
    <property type="entry name" value="Transcription regulator HTH, APSES-type DNA-binding domain"/>
    <property type="match status" value="1"/>
</dbReference>
<dbReference type="SUPFAM" id="SSF54616">
    <property type="entry name" value="DNA-binding domain of Mlu1-box binding protein MBP1"/>
    <property type="match status" value="1"/>
</dbReference>
<feature type="compositionally biased region" description="Acidic residues" evidence="1">
    <location>
        <begin position="360"/>
        <end position="370"/>
    </location>
</feature>
<feature type="compositionally biased region" description="Basic and acidic residues" evidence="1">
    <location>
        <begin position="431"/>
        <end position="440"/>
    </location>
</feature>
<dbReference type="STRING" id="1095630.A0A2J6SIV8"/>
<evidence type="ECO:0000256" key="1">
    <source>
        <dbReference type="SAM" id="MobiDB-lite"/>
    </source>
</evidence>
<dbReference type="GO" id="GO:0000981">
    <property type="term" value="F:DNA-binding transcription factor activity, RNA polymerase II-specific"/>
    <property type="evidence" value="ECO:0007669"/>
    <property type="project" value="UniProtKB-ARBA"/>
</dbReference>
<feature type="compositionally biased region" description="Basic and acidic residues" evidence="1">
    <location>
        <begin position="375"/>
        <end position="390"/>
    </location>
</feature>
<evidence type="ECO:0000313" key="4">
    <source>
        <dbReference type="Proteomes" id="UP000235371"/>
    </source>
</evidence>
<dbReference type="InterPro" id="IPR051642">
    <property type="entry name" value="SWI6-like"/>
</dbReference>
<feature type="region of interest" description="Disordered" evidence="1">
    <location>
        <begin position="205"/>
        <end position="243"/>
    </location>
</feature>
<feature type="compositionally biased region" description="Polar residues" evidence="1">
    <location>
        <begin position="258"/>
        <end position="276"/>
    </location>
</feature>
<dbReference type="PANTHER" id="PTHR43828">
    <property type="entry name" value="ASPARAGINASE"/>
    <property type="match status" value="1"/>
</dbReference>
<feature type="domain" description="HTH APSES-type" evidence="2">
    <location>
        <begin position="58"/>
        <end position="176"/>
    </location>
</feature>
<feature type="region of interest" description="Disordered" evidence="1">
    <location>
        <begin position="360"/>
        <end position="403"/>
    </location>
</feature>
<dbReference type="GeneID" id="36584330"/>
<dbReference type="AlphaFoldDB" id="A0A2J6SIV8"/>
<feature type="compositionally biased region" description="Low complexity" evidence="1">
    <location>
        <begin position="212"/>
        <end position="224"/>
    </location>
</feature>
<dbReference type="InParanoid" id="A0A2J6SIV8"/>
<keyword evidence="4" id="KW-1185">Reference proteome</keyword>
<organism evidence="3 4">
    <name type="scientific">Hyaloscypha bicolor E</name>
    <dbReference type="NCBI Taxonomy" id="1095630"/>
    <lineage>
        <taxon>Eukaryota</taxon>
        <taxon>Fungi</taxon>
        <taxon>Dikarya</taxon>
        <taxon>Ascomycota</taxon>
        <taxon>Pezizomycotina</taxon>
        <taxon>Leotiomycetes</taxon>
        <taxon>Helotiales</taxon>
        <taxon>Hyaloscyphaceae</taxon>
        <taxon>Hyaloscypha</taxon>
        <taxon>Hyaloscypha bicolor</taxon>
    </lineage>
</organism>
<evidence type="ECO:0000313" key="3">
    <source>
        <dbReference type="EMBL" id="PMD50712.1"/>
    </source>
</evidence>
<gene>
    <name evidence="3" type="ORF">K444DRAFT_546737</name>
</gene>
<dbReference type="Proteomes" id="UP000235371">
    <property type="component" value="Unassembled WGS sequence"/>
</dbReference>
<dbReference type="PANTHER" id="PTHR43828:SF5">
    <property type="entry name" value="TRANSCRIPTIONAL REPRESSOR XBP1"/>
    <property type="match status" value="1"/>
</dbReference>
<proteinExistence type="predicted"/>
<dbReference type="InterPro" id="IPR003163">
    <property type="entry name" value="Tscrpt_reg_HTH_APSES-type"/>
</dbReference>
<dbReference type="GO" id="GO:0033309">
    <property type="term" value="C:SBF transcription complex"/>
    <property type="evidence" value="ECO:0007669"/>
    <property type="project" value="TreeGrafter"/>
</dbReference>
<dbReference type="OrthoDB" id="5562739at2759"/>
<dbReference type="InterPro" id="IPR036887">
    <property type="entry name" value="HTH_APSES_sf"/>
</dbReference>
<dbReference type="PROSITE" id="PS51299">
    <property type="entry name" value="HTH_APSES"/>
    <property type="match status" value="1"/>
</dbReference>